<dbReference type="EMBL" id="MHLA01000010">
    <property type="protein sequence ID" value="OGY99987.1"/>
    <property type="molecule type" value="Genomic_DNA"/>
</dbReference>
<evidence type="ECO:0000256" key="1">
    <source>
        <dbReference type="SAM" id="Phobius"/>
    </source>
</evidence>
<dbReference type="AlphaFoldDB" id="A0A1G2CHU8"/>
<dbReference type="InterPro" id="IPR003795">
    <property type="entry name" value="DUF192"/>
</dbReference>
<accession>A0A1G2CHU8</accession>
<evidence type="ECO:0000313" key="3">
    <source>
        <dbReference type="Proteomes" id="UP000178880"/>
    </source>
</evidence>
<keyword evidence="1" id="KW-0472">Membrane</keyword>
<dbReference type="InterPro" id="IPR038695">
    <property type="entry name" value="Saro_0823-like_sf"/>
</dbReference>
<keyword evidence="1" id="KW-0812">Transmembrane</keyword>
<reference evidence="2 3" key="1">
    <citation type="journal article" date="2016" name="Nat. Commun.">
        <title>Thousands of microbial genomes shed light on interconnected biogeochemical processes in an aquifer system.</title>
        <authorList>
            <person name="Anantharaman K."/>
            <person name="Brown C.T."/>
            <person name="Hug L.A."/>
            <person name="Sharon I."/>
            <person name="Castelle C.J."/>
            <person name="Probst A.J."/>
            <person name="Thomas B.C."/>
            <person name="Singh A."/>
            <person name="Wilkins M.J."/>
            <person name="Karaoz U."/>
            <person name="Brodie E.L."/>
            <person name="Williams K.H."/>
            <person name="Hubbard S.S."/>
            <person name="Banfield J.F."/>
        </authorList>
    </citation>
    <scope>NUCLEOTIDE SEQUENCE [LARGE SCALE GENOMIC DNA]</scope>
</reference>
<dbReference type="STRING" id="1798650.A2945_00570"/>
<evidence type="ECO:0000313" key="2">
    <source>
        <dbReference type="EMBL" id="OGY99987.1"/>
    </source>
</evidence>
<feature type="transmembrane region" description="Helical" evidence="1">
    <location>
        <begin position="6"/>
        <end position="28"/>
    </location>
</feature>
<keyword evidence="1" id="KW-1133">Transmembrane helix</keyword>
<evidence type="ECO:0008006" key="4">
    <source>
        <dbReference type="Google" id="ProtNLM"/>
    </source>
</evidence>
<gene>
    <name evidence="2" type="ORF">A2945_00570</name>
</gene>
<dbReference type="Pfam" id="PF02643">
    <property type="entry name" value="DUF192"/>
    <property type="match status" value="1"/>
</dbReference>
<protein>
    <recommendedName>
        <fullName evidence="4">DUF192 domain-containing protein</fullName>
    </recommendedName>
</protein>
<sequence>MRTSVFIASLVILVVVMIAAYAVMRFVFSRPNPPLRQATVTIGNAVFNIEVASTTISRARGLSGREGLTEREGMLFLFDSAGTHGFWMKDMKFALDMIWIKGDTVAGFSENVQPEPGVSLWKLKMYHSPEPVDKVLEVNAGTVQAKGIKVGDTVVVRYE</sequence>
<dbReference type="PANTHER" id="PTHR37953">
    <property type="entry name" value="UPF0127 PROTEIN MJ1496"/>
    <property type="match status" value="1"/>
</dbReference>
<comment type="caution">
    <text evidence="2">The sequence shown here is derived from an EMBL/GenBank/DDBJ whole genome shotgun (WGS) entry which is preliminary data.</text>
</comment>
<dbReference type="Proteomes" id="UP000178880">
    <property type="component" value="Unassembled WGS sequence"/>
</dbReference>
<organism evidence="2 3">
    <name type="scientific">Candidatus Liptonbacteria bacterium RIFCSPLOWO2_01_FULL_52_25</name>
    <dbReference type="NCBI Taxonomy" id="1798650"/>
    <lineage>
        <taxon>Bacteria</taxon>
        <taxon>Candidatus Liptoniibacteriota</taxon>
    </lineage>
</organism>
<name>A0A1G2CHU8_9BACT</name>
<proteinExistence type="predicted"/>
<dbReference type="PANTHER" id="PTHR37953:SF1">
    <property type="entry name" value="UPF0127 PROTEIN MJ1496"/>
    <property type="match status" value="1"/>
</dbReference>
<dbReference type="Gene3D" id="2.60.120.1140">
    <property type="entry name" value="Protein of unknown function DUF192"/>
    <property type="match status" value="1"/>
</dbReference>